<evidence type="ECO:0000313" key="2">
    <source>
        <dbReference type="Proteomes" id="UP000292262"/>
    </source>
</evidence>
<sequence>MGKHLLIFIFSLLITFSYGQITTRVPVNGVVKAALDEDVEGIVVYNRATNKGTITNRKGEFKIVAGIGDRIEVVAMQFQKFSVLVDQGIIDSKRLSIILNETVNTLEEVIVRPYDLSGNVKVDVKKVKIAGSSGLNEVINETRGRINDANYDFKPDSQSPVENTVFLEDRMINGLNFVNLFKLAFSKRKDNEDKKLKDLDVKMRNVYTNEFFSDVLLLEEKEINDFIFYVEERGLDASFFNEGRELDLLEFLVYQSKQYRSQQQ</sequence>
<name>A0A4Q7NY59_9FLAO</name>
<organism evidence="1 2">
    <name type="scientific">Aquimarina brevivitae</name>
    <dbReference type="NCBI Taxonomy" id="323412"/>
    <lineage>
        <taxon>Bacteria</taxon>
        <taxon>Pseudomonadati</taxon>
        <taxon>Bacteroidota</taxon>
        <taxon>Flavobacteriia</taxon>
        <taxon>Flavobacteriales</taxon>
        <taxon>Flavobacteriaceae</taxon>
        <taxon>Aquimarina</taxon>
    </lineage>
</organism>
<keyword evidence="2" id="KW-1185">Reference proteome</keyword>
<dbReference type="InterPro" id="IPR008969">
    <property type="entry name" value="CarboxyPept-like_regulatory"/>
</dbReference>
<proteinExistence type="predicted"/>
<dbReference type="Proteomes" id="UP000292262">
    <property type="component" value="Unassembled WGS sequence"/>
</dbReference>
<dbReference type="RefSeq" id="WP_130287579.1">
    <property type="nucleotide sequence ID" value="NZ_SGXE01000005.1"/>
</dbReference>
<dbReference type="SUPFAM" id="SSF49464">
    <property type="entry name" value="Carboxypeptidase regulatory domain-like"/>
    <property type="match status" value="1"/>
</dbReference>
<protein>
    <recommendedName>
        <fullName evidence="3">Carboxypeptidase-like protein</fullName>
    </recommendedName>
</protein>
<evidence type="ECO:0000313" key="1">
    <source>
        <dbReference type="EMBL" id="RZS91950.1"/>
    </source>
</evidence>
<gene>
    <name evidence="1" type="ORF">EV197_3054</name>
</gene>
<dbReference type="OrthoDB" id="1436952at2"/>
<reference evidence="1 2" key="1">
    <citation type="submission" date="2019-02" db="EMBL/GenBank/DDBJ databases">
        <title>Genomic Encyclopedia of Type Strains, Phase IV (KMG-IV): sequencing the most valuable type-strain genomes for metagenomic binning, comparative biology and taxonomic classification.</title>
        <authorList>
            <person name="Goeker M."/>
        </authorList>
    </citation>
    <scope>NUCLEOTIDE SEQUENCE [LARGE SCALE GENOMIC DNA]</scope>
    <source>
        <strain evidence="1 2">DSM 17196</strain>
    </source>
</reference>
<dbReference type="AlphaFoldDB" id="A0A4Q7NY59"/>
<accession>A0A4Q7NY59</accession>
<comment type="caution">
    <text evidence="1">The sequence shown here is derived from an EMBL/GenBank/DDBJ whole genome shotgun (WGS) entry which is preliminary data.</text>
</comment>
<evidence type="ECO:0008006" key="3">
    <source>
        <dbReference type="Google" id="ProtNLM"/>
    </source>
</evidence>
<dbReference type="EMBL" id="SGXE01000005">
    <property type="protein sequence ID" value="RZS91950.1"/>
    <property type="molecule type" value="Genomic_DNA"/>
</dbReference>